<evidence type="ECO:0000256" key="1">
    <source>
        <dbReference type="SAM" id="Phobius"/>
    </source>
</evidence>
<keyword evidence="3" id="KW-1185">Reference proteome</keyword>
<organism evidence="2 3">
    <name type="scientific">Candidatus Nitrososphaera evergladensis SR1</name>
    <dbReference type="NCBI Taxonomy" id="1459636"/>
    <lineage>
        <taxon>Archaea</taxon>
        <taxon>Nitrososphaerota</taxon>
        <taxon>Nitrososphaeria</taxon>
        <taxon>Nitrososphaerales</taxon>
        <taxon>Nitrososphaeraceae</taxon>
        <taxon>Nitrososphaera</taxon>
    </lineage>
</organism>
<name>A0A075MUJ5_9ARCH</name>
<dbReference type="STRING" id="1459636.NTE_02852"/>
<evidence type="ECO:0000313" key="2">
    <source>
        <dbReference type="EMBL" id="AIF84890.1"/>
    </source>
</evidence>
<keyword evidence="1" id="KW-0472">Membrane</keyword>
<protein>
    <submittedName>
        <fullName evidence="2">Uncharacterized protein</fullName>
    </submittedName>
</protein>
<dbReference type="HOGENOM" id="CLU_1529153_0_0_2"/>
<dbReference type="Proteomes" id="UP000028194">
    <property type="component" value="Chromosome"/>
</dbReference>
<gene>
    <name evidence="2" type="ORF">NTE_02852</name>
</gene>
<dbReference type="KEGG" id="nev:NTE_02852"/>
<keyword evidence="1" id="KW-1133">Transmembrane helix</keyword>
<accession>A0A075MUJ5</accession>
<reference evidence="2 3" key="1">
    <citation type="journal article" date="2014" name="PLoS ONE">
        <title>Genome Sequence of Candidatus Nitrososphaera evergladensis from Group I.1b Enriched from Everglades Soil Reveals Novel Genomic Features of the Ammonia-Oxidizing Archaea.</title>
        <authorList>
            <person name="Zhalnina K.V."/>
            <person name="Dias R."/>
            <person name="Leonard M.T."/>
            <person name="Dorr de Quadros P."/>
            <person name="Camargo F.A."/>
            <person name="Drew J.C."/>
            <person name="Farmerie W.G."/>
            <person name="Daroub S.H."/>
            <person name="Triplett E.W."/>
        </authorList>
    </citation>
    <scope>NUCLEOTIDE SEQUENCE [LARGE SCALE GENOMIC DNA]</scope>
    <source>
        <strain evidence="2 3">SR1</strain>
    </source>
</reference>
<proteinExistence type="predicted"/>
<feature type="transmembrane region" description="Helical" evidence="1">
    <location>
        <begin position="147"/>
        <end position="167"/>
    </location>
</feature>
<dbReference type="EMBL" id="CP007174">
    <property type="protein sequence ID" value="AIF84890.1"/>
    <property type="molecule type" value="Genomic_DNA"/>
</dbReference>
<dbReference type="AlphaFoldDB" id="A0A075MUJ5"/>
<keyword evidence="1" id="KW-0812">Transmembrane</keyword>
<sequence>MSSVLVHFAAAALLLALPFFLQPPPAFAQAAGNANPVMLESTSDQGTFLVKIEWTPADIGTDNTFKIRFIEPETGRELEDVAYDFIIVSSASGQEVVHRHSQTSEAAAAASTQTVEFSAQGPYTIKIANIDGLGEGANFDVTVTPEFAPAMIILAAAAGIALVSTIFRARFQKGL</sequence>
<dbReference type="eggNOG" id="arCOG08795">
    <property type="taxonomic scope" value="Archaea"/>
</dbReference>
<evidence type="ECO:0000313" key="3">
    <source>
        <dbReference type="Proteomes" id="UP000028194"/>
    </source>
</evidence>